<accession>A0A0E9SN64</accession>
<proteinExistence type="predicted"/>
<protein>
    <submittedName>
        <fullName evidence="1">Uncharacterized protein</fullName>
    </submittedName>
</protein>
<organism evidence="1">
    <name type="scientific">Anguilla anguilla</name>
    <name type="common">European freshwater eel</name>
    <name type="synonym">Muraena anguilla</name>
    <dbReference type="NCBI Taxonomy" id="7936"/>
    <lineage>
        <taxon>Eukaryota</taxon>
        <taxon>Metazoa</taxon>
        <taxon>Chordata</taxon>
        <taxon>Craniata</taxon>
        <taxon>Vertebrata</taxon>
        <taxon>Euteleostomi</taxon>
        <taxon>Actinopterygii</taxon>
        <taxon>Neopterygii</taxon>
        <taxon>Teleostei</taxon>
        <taxon>Anguilliformes</taxon>
        <taxon>Anguillidae</taxon>
        <taxon>Anguilla</taxon>
    </lineage>
</organism>
<sequence length="56" mass="6457">MWSVFDCFLWSCQIIYDVDFFSVPCYFRVKECCLILLTSVCLQSSLLLVSTSGRCS</sequence>
<dbReference type="AlphaFoldDB" id="A0A0E9SN64"/>
<dbReference type="EMBL" id="GBXM01065793">
    <property type="protein sequence ID" value="JAH42784.1"/>
    <property type="molecule type" value="Transcribed_RNA"/>
</dbReference>
<reference evidence="1" key="1">
    <citation type="submission" date="2014-11" db="EMBL/GenBank/DDBJ databases">
        <authorList>
            <person name="Amaro Gonzalez C."/>
        </authorList>
    </citation>
    <scope>NUCLEOTIDE SEQUENCE</scope>
</reference>
<reference evidence="1" key="2">
    <citation type="journal article" date="2015" name="Fish Shellfish Immunol.">
        <title>Early steps in the European eel (Anguilla anguilla)-Vibrio vulnificus interaction in the gills: Role of the RtxA13 toxin.</title>
        <authorList>
            <person name="Callol A."/>
            <person name="Pajuelo D."/>
            <person name="Ebbesson L."/>
            <person name="Teles M."/>
            <person name="MacKenzie S."/>
            <person name="Amaro C."/>
        </authorList>
    </citation>
    <scope>NUCLEOTIDE SEQUENCE</scope>
</reference>
<name>A0A0E9SN64_ANGAN</name>
<evidence type="ECO:0000313" key="1">
    <source>
        <dbReference type="EMBL" id="JAH42784.1"/>
    </source>
</evidence>